<feature type="transmembrane region" description="Helical" evidence="1">
    <location>
        <begin position="80"/>
        <end position="99"/>
    </location>
</feature>
<evidence type="ECO:0000313" key="2">
    <source>
        <dbReference type="EMBL" id="KAL2072558.1"/>
    </source>
</evidence>
<name>A0ABR4CRC1_9HELO</name>
<reference evidence="2 3" key="1">
    <citation type="journal article" date="2024" name="Commun. Biol.">
        <title>Comparative genomic analysis of thermophilic fungi reveals convergent evolutionary adaptations and gene losses.</title>
        <authorList>
            <person name="Steindorff A.S."/>
            <person name="Aguilar-Pontes M.V."/>
            <person name="Robinson A.J."/>
            <person name="Andreopoulos B."/>
            <person name="LaButti K."/>
            <person name="Kuo A."/>
            <person name="Mondo S."/>
            <person name="Riley R."/>
            <person name="Otillar R."/>
            <person name="Haridas S."/>
            <person name="Lipzen A."/>
            <person name="Grimwood J."/>
            <person name="Schmutz J."/>
            <person name="Clum A."/>
            <person name="Reid I.D."/>
            <person name="Moisan M.C."/>
            <person name="Butler G."/>
            <person name="Nguyen T.T.M."/>
            <person name="Dewar K."/>
            <person name="Conant G."/>
            <person name="Drula E."/>
            <person name="Henrissat B."/>
            <person name="Hansel C."/>
            <person name="Singer S."/>
            <person name="Hutchinson M.I."/>
            <person name="de Vries R.P."/>
            <person name="Natvig D.O."/>
            <person name="Powell A.J."/>
            <person name="Tsang A."/>
            <person name="Grigoriev I.V."/>
        </authorList>
    </citation>
    <scope>NUCLEOTIDE SEQUENCE [LARGE SCALE GENOMIC DNA]</scope>
    <source>
        <strain evidence="2 3">CBS 494.80</strain>
    </source>
</reference>
<evidence type="ECO:0000256" key="1">
    <source>
        <dbReference type="SAM" id="Phobius"/>
    </source>
</evidence>
<feature type="transmembrane region" description="Helical" evidence="1">
    <location>
        <begin position="192"/>
        <end position="212"/>
    </location>
</feature>
<dbReference type="PANTHER" id="PTHR38848">
    <property type="entry name" value="G-PROTEIN COUPLED RECEPTORS FAMILY 3 PROFILE DOMAIN-CONTAINING PROTEIN"/>
    <property type="match status" value="1"/>
</dbReference>
<keyword evidence="1" id="KW-0812">Transmembrane</keyword>
<organism evidence="2 3">
    <name type="scientific">Oculimacula yallundae</name>
    <dbReference type="NCBI Taxonomy" id="86028"/>
    <lineage>
        <taxon>Eukaryota</taxon>
        <taxon>Fungi</taxon>
        <taxon>Dikarya</taxon>
        <taxon>Ascomycota</taxon>
        <taxon>Pezizomycotina</taxon>
        <taxon>Leotiomycetes</taxon>
        <taxon>Helotiales</taxon>
        <taxon>Ploettnerulaceae</taxon>
        <taxon>Oculimacula</taxon>
    </lineage>
</organism>
<sequence>MTPSPSWRLALPNGTYQYNNTTTNDGDFNSQRKDFRPGNLIYLIAALVGIIISNACLAIRITSIRETHSLLKLTFTHFPVLITYFLGCSFCVSACLLDFGDTIHNDSACHAAIVLSLIFYLGQKLCLYLFLIERTHNVQAKRQPRKGDRVYLTGLAFLLIGFSAIVVSMFIFHIDTYDKESRICQIGLKIPAASLILGWDVFVNIFLTTVFVRRCEPFMVKGLRATLLYPAIRGLKTRFSRRQHKPTPAGSQQLVIISQDALVHVIRKAVWGCLGILASTAVNFSLLLYWNGREEAWVFFTLFTLDVTWALIILHCLTNAPHELVSKPQISSIYSAVQPCPSPFEHGSGQRQLMSQPRHIYDNTLQAGDNRTQSRSYFEA</sequence>
<dbReference type="EMBL" id="JAZHXI010000004">
    <property type="protein sequence ID" value="KAL2072558.1"/>
    <property type="molecule type" value="Genomic_DNA"/>
</dbReference>
<evidence type="ECO:0000313" key="3">
    <source>
        <dbReference type="Proteomes" id="UP001595075"/>
    </source>
</evidence>
<feature type="transmembrane region" description="Helical" evidence="1">
    <location>
        <begin position="296"/>
        <end position="317"/>
    </location>
</feature>
<feature type="transmembrane region" description="Helical" evidence="1">
    <location>
        <begin position="40"/>
        <end position="59"/>
    </location>
</feature>
<keyword evidence="1" id="KW-1133">Transmembrane helix</keyword>
<dbReference type="PANTHER" id="PTHR38848:SF3">
    <property type="entry name" value="G-PROTEIN COUPLED RECEPTORS FAMILY 3 PROFILE DOMAIN-CONTAINING PROTEIN"/>
    <property type="match status" value="1"/>
</dbReference>
<feature type="transmembrane region" description="Helical" evidence="1">
    <location>
        <begin position="269"/>
        <end position="290"/>
    </location>
</feature>
<accession>A0ABR4CRC1</accession>
<dbReference type="Proteomes" id="UP001595075">
    <property type="component" value="Unassembled WGS sequence"/>
</dbReference>
<feature type="transmembrane region" description="Helical" evidence="1">
    <location>
        <begin position="111"/>
        <end position="131"/>
    </location>
</feature>
<gene>
    <name evidence="2" type="ORF">VTL71DRAFT_11901</name>
</gene>
<keyword evidence="3" id="KW-1185">Reference proteome</keyword>
<feature type="transmembrane region" description="Helical" evidence="1">
    <location>
        <begin position="151"/>
        <end position="172"/>
    </location>
</feature>
<comment type="caution">
    <text evidence="2">The sequence shown here is derived from an EMBL/GenBank/DDBJ whole genome shotgun (WGS) entry which is preliminary data.</text>
</comment>
<keyword evidence="1" id="KW-0472">Membrane</keyword>
<protein>
    <submittedName>
        <fullName evidence="2">Uncharacterized protein</fullName>
    </submittedName>
</protein>
<proteinExistence type="predicted"/>